<name>A0A2H4VTI6_9EURY</name>
<sequence>MKYSAGLISKSYWYLESKKTAKYMLDGLSRKQIVELAISDNIYQVESEYRSKTIANSIYTRLISLPEDILEAIVNSDITTSKILVLISIMKTDRLFFEFMHEVFRNKVITGDLTIEERDLNIFFDGKKIQSEIIDKWVYTTIRSLKSGYLKMITESGLYNYESKEIKLPIFDYKVQQLLLENDLAPYLYAITGEK</sequence>
<evidence type="ECO:0008006" key="3">
    <source>
        <dbReference type="Google" id="ProtNLM"/>
    </source>
</evidence>
<dbReference type="KEGG" id="msub:BK009_03415"/>
<dbReference type="AlphaFoldDB" id="A0A2H4VTI6"/>
<gene>
    <name evidence="1" type="ORF">BK009_03415</name>
</gene>
<dbReference type="InterPro" id="IPR014948">
    <property type="entry name" value="BrxA"/>
</dbReference>
<evidence type="ECO:0000313" key="2">
    <source>
        <dbReference type="Proteomes" id="UP000232631"/>
    </source>
</evidence>
<accession>A0A2H4VTI6</accession>
<keyword evidence="2" id="KW-1185">Reference proteome</keyword>
<dbReference type="GeneID" id="35125503"/>
<dbReference type="InterPro" id="IPR023137">
    <property type="entry name" value="BrxA_sf"/>
</dbReference>
<reference evidence="1 2" key="1">
    <citation type="submission" date="2016-10" db="EMBL/GenBank/DDBJ databases">
        <title>Comparative genomics between deep and shallow subseafloor isolates.</title>
        <authorList>
            <person name="Ishii S."/>
            <person name="Miller J.R."/>
            <person name="Sutton G."/>
            <person name="Suzuki S."/>
            <person name="Methe B."/>
            <person name="Inagaki F."/>
            <person name="Imachi H."/>
        </authorList>
    </citation>
    <scope>NUCLEOTIDE SEQUENCE [LARGE SCALE GENOMIC DNA]</scope>
    <source>
        <strain evidence="1 2">A8p</strain>
    </source>
</reference>
<dbReference type="RefSeq" id="WP_157809693.1">
    <property type="nucleotide sequence ID" value="NZ_CP017768.1"/>
</dbReference>
<protein>
    <recommendedName>
        <fullName evidence="3">DUF1819 family protein</fullName>
    </recommendedName>
</protein>
<dbReference type="Gene3D" id="1.10.3540.10">
    <property type="entry name" value="uncharacterized protein from magnetospirillum magneticum domain"/>
    <property type="match status" value="1"/>
</dbReference>
<organism evidence="1 2">
    <name type="scientific">Methanobacterium subterraneum</name>
    <dbReference type="NCBI Taxonomy" id="59277"/>
    <lineage>
        <taxon>Archaea</taxon>
        <taxon>Methanobacteriati</taxon>
        <taxon>Methanobacteriota</taxon>
        <taxon>Methanomada group</taxon>
        <taxon>Methanobacteria</taxon>
        <taxon>Methanobacteriales</taxon>
        <taxon>Methanobacteriaceae</taxon>
        <taxon>Methanobacterium</taxon>
    </lineage>
</organism>
<proteinExistence type="predicted"/>
<dbReference type="Proteomes" id="UP000232631">
    <property type="component" value="Chromosome"/>
</dbReference>
<dbReference type="Pfam" id="PF08849">
    <property type="entry name" value="BrxA"/>
    <property type="match status" value="1"/>
</dbReference>
<evidence type="ECO:0000313" key="1">
    <source>
        <dbReference type="EMBL" id="AUB61429.1"/>
    </source>
</evidence>
<dbReference type="EMBL" id="CP017768">
    <property type="protein sequence ID" value="AUB61429.1"/>
    <property type="molecule type" value="Genomic_DNA"/>
</dbReference>